<evidence type="ECO:0000256" key="7">
    <source>
        <dbReference type="PROSITE-ProRule" id="PRU00023"/>
    </source>
</evidence>
<name>A0A6V8GZ53_TALPI</name>
<organism evidence="10 11">
    <name type="scientific">Talaromyces pinophilus</name>
    <name type="common">Penicillium pinophilum</name>
    <dbReference type="NCBI Taxonomy" id="128442"/>
    <lineage>
        <taxon>Eukaryota</taxon>
        <taxon>Fungi</taxon>
        <taxon>Dikarya</taxon>
        <taxon>Ascomycota</taxon>
        <taxon>Pezizomycotina</taxon>
        <taxon>Eurotiomycetes</taxon>
        <taxon>Eurotiomycetidae</taxon>
        <taxon>Eurotiales</taxon>
        <taxon>Trichocomaceae</taxon>
        <taxon>Talaromyces</taxon>
        <taxon>Talaromyces sect. Talaromyces</taxon>
    </lineage>
</organism>
<dbReference type="GO" id="GO:0016020">
    <property type="term" value="C:membrane"/>
    <property type="evidence" value="ECO:0007669"/>
    <property type="project" value="UniProtKB-SubCell"/>
</dbReference>
<dbReference type="InterPro" id="IPR045863">
    <property type="entry name" value="CorA_TM1_TM2"/>
</dbReference>
<comment type="caution">
    <text evidence="10">The sequence shown here is derived from an EMBL/GenBank/DDBJ whole genome shotgun (WGS) entry which is preliminary data.</text>
</comment>
<evidence type="ECO:0000256" key="6">
    <source>
        <dbReference type="ARBA" id="ARBA00023136"/>
    </source>
</evidence>
<dbReference type="PROSITE" id="PS50297">
    <property type="entry name" value="ANK_REP_REGION"/>
    <property type="match status" value="7"/>
</dbReference>
<dbReference type="Gene3D" id="1.25.40.20">
    <property type="entry name" value="Ankyrin repeat-containing domain"/>
    <property type="match status" value="4"/>
</dbReference>
<feature type="repeat" description="ANK" evidence="7">
    <location>
        <begin position="319"/>
        <end position="351"/>
    </location>
</feature>
<evidence type="ECO:0000256" key="5">
    <source>
        <dbReference type="ARBA" id="ARBA00023043"/>
    </source>
</evidence>
<dbReference type="InterPro" id="IPR002523">
    <property type="entry name" value="MgTranspt_CorA/ZnTranspt_ZntB"/>
</dbReference>
<dbReference type="SUPFAM" id="SSF144083">
    <property type="entry name" value="Magnesium transport protein CorA, transmembrane region"/>
    <property type="match status" value="1"/>
</dbReference>
<dbReference type="Pfam" id="PF01544">
    <property type="entry name" value="CorA"/>
    <property type="match status" value="1"/>
</dbReference>
<dbReference type="InterPro" id="IPR036770">
    <property type="entry name" value="Ankyrin_rpt-contain_sf"/>
</dbReference>
<feature type="repeat" description="ANK" evidence="7">
    <location>
        <begin position="186"/>
        <end position="218"/>
    </location>
</feature>
<evidence type="ECO:0000256" key="8">
    <source>
        <dbReference type="SAM" id="MobiDB-lite"/>
    </source>
</evidence>
<proteinExistence type="predicted"/>
<evidence type="ECO:0000256" key="4">
    <source>
        <dbReference type="ARBA" id="ARBA00022989"/>
    </source>
</evidence>
<feature type="repeat" description="ANK" evidence="7">
    <location>
        <begin position="491"/>
        <end position="523"/>
    </location>
</feature>
<feature type="repeat" description="ANK" evidence="7">
    <location>
        <begin position="252"/>
        <end position="284"/>
    </location>
</feature>
<comment type="subcellular location">
    <subcellularLocation>
        <location evidence="1">Membrane</location>
        <topology evidence="1">Multi-pass membrane protein</topology>
    </subcellularLocation>
</comment>
<dbReference type="GO" id="GO:0046873">
    <property type="term" value="F:metal ion transmembrane transporter activity"/>
    <property type="evidence" value="ECO:0007669"/>
    <property type="project" value="InterPro"/>
</dbReference>
<evidence type="ECO:0000313" key="10">
    <source>
        <dbReference type="EMBL" id="GAM34127.1"/>
    </source>
</evidence>
<feature type="region of interest" description="Disordered" evidence="8">
    <location>
        <begin position="788"/>
        <end position="815"/>
    </location>
</feature>
<sequence length="1379" mass="155322">MEENEHAHTEAAPSAEREYNMSLETDNIVPNIDHEALLCSHLSEGITSGDFEKVKELLDRYPHLAKARYSVQFDYGIHFGPDKQEGVTALIQAAAYPEMRTLELFLQKGADANEKTISHGSSPLHMAARFGHWENFKLLIDSGAKIDSRTKSQRTVLHQAAYSSDIRFCDYILNLDGADANVVDHKNCTPIFLAAQEGHSAVVQFLIQHNADVNIACDDGETALIRAASEGHIKVVELLVQHGANMNLADGYGTTALSIAASVGHLAVVELLVQLGANINLADSTGATAFFIAAQTGRTKIVETLISHSEIDVNMVTNIGATALYIAAQEGHIKIVELLLACNPKIGQKNVNRNAVTTEGYTAIHAAAAAGHADVFNRLISDHEVDLTISSHDGYSVLSYTVLGLSNEDTLCVLKAPAFFPDDPLKAKLCCARSNERSYVEPTLLEFLDKRGIGGKDIEVILFWAIINDAQGLLRKGLQHKTLDIDSFLQGNHVPLHVAARLGNWEAVQVLVDNGADADSLATHNSMAIHLAAENGHLYTVVKLLNLPTRTSSDDSSWFPRQLRRIIQEDTNGESAISLAVKRQNKSVEEYLWRELKDHGNLYLASSPSHEGRQDILEIAAKYERPGEESVLKSFLQQNKKSPENWTALHWAVSESQPVVVWWLLSKGGIRTKTLQEARNLKSTASNDSDTKIQILLHNPPPILPSIPNNNDNELVQKPLLEDYDDRVERQGTIVDFYSSGEDIEMHFNQKSVKDIIYQQGVKSLMEESRRQNFHKLDFMKEAIQGVQSNETADPPVQQTPKRPNEPEGPSKIRHGAKIQAFDPSVTQITGDIDGSKERRFSGPPVFRWVHIPLNDMKLLEDLVTRISADEKKTQKDHRPLMQFLQESWAPCAVGGEKHYMKSQCVQNETFDQDRKLTRTAGALYARIVPYLILSEGELKTNKGSSERASRLPIHETMTLDQYYYVSLTDTNARDNDQVLHRYLDRYHEKKEQRMQMILVVGDLWLWIVDDTETIITATTDQYSAFADTVFETIAWRESSGKRLLPKSVDDMVKLVLGMQTTYFPQENIPLNSTDSKNPKKFKSVLNVFRESIRDVAEKESELYDDFLKALDRDKRLNSSKTPDHNEDKRLDSYNNIEDEVRLLREIKDIRDELGILVTLVDEQKMVWKQFFQTDSPKSSFLDDGSPESVREDLIKMISDANLVVESINSLLDLRQKQATIKEAEWGRKQAELGRRQQETTSKQSNIIMVFTVVTIIFLPLSFLSSLFALNISDFPHEGDSVAYEGWWIFPIIFGTSAAVSLPLIWVAFNVNSLLDWFQDSMNSEPKRREIGLERPESEPERPWRPQEDSRPMLRILAEKARLRSPDKRIQSTEKEVPV</sequence>
<dbReference type="PANTHER" id="PTHR24166">
    <property type="entry name" value="ROLLING PEBBLES, ISOFORM B"/>
    <property type="match status" value="1"/>
</dbReference>
<dbReference type="Pfam" id="PF12796">
    <property type="entry name" value="Ank_2"/>
    <property type="match status" value="4"/>
</dbReference>
<feature type="repeat" description="ANK" evidence="7">
    <location>
        <begin position="219"/>
        <end position="251"/>
    </location>
</feature>
<feature type="transmembrane region" description="Helical" evidence="9">
    <location>
        <begin position="1247"/>
        <end position="1270"/>
    </location>
</feature>
<dbReference type="InterPro" id="IPR002110">
    <property type="entry name" value="Ankyrin_rpt"/>
</dbReference>
<reference evidence="11" key="1">
    <citation type="journal article" date="2015" name="Genome Announc.">
        <title>Draft genome sequence of Talaromyces cellulolyticus strain Y-94, a source of lignocellulosic biomass-degrading enzymes.</title>
        <authorList>
            <person name="Fujii T."/>
            <person name="Koike H."/>
            <person name="Sawayama S."/>
            <person name="Yano S."/>
            <person name="Inoue H."/>
        </authorList>
    </citation>
    <scope>NUCLEOTIDE SEQUENCE [LARGE SCALE GENOMIC DNA]</scope>
    <source>
        <strain evidence="11">Y-94</strain>
    </source>
</reference>
<keyword evidence="11" id="KW-1185">Reference proteome</keyword>
<dbReference type="PANTHER" id="PTHR24166:SF48">
    <property type="entry name" value="PROTEIN VAPYRIN"/>
    <property type="match status" value="1"/>
</dbReference>
<protein>
    <submittedName>
        <fullName evidence="10">Ankyrin-related portein</fullName>
    </submittedName>
</protein>
<evidence type="ECO:0000256" key="1">
    <source>
        <dbReference type="ARBA" id="ARBA00004141"/>
    </source>
</evidence>
<evidence type="ECO:0000256" key="2">
    <source>
        <dbReference type="ARBA" id="ARBA00022692"/>
    </source>
</evidence>
<accession>A0A6V8GZ53</accession>
<dbReference type="Proteomes" id="UP000053095">
    <property type="component" value="Unassembled WGS sequence"/>
</dbReference>
<dbReference type="SUPFAM" id="SSF48403">
    <property type="entry name" value="Ankyrin repeat"/>
    <property type="match status" value="2"/>
</dbReference>
<evidence type="ECO:0000256" key="3">
    <source>
        <dbReference type="ARBA" id="ARBA00022737"/>
    </source>
</evidence>
<feature type="repeat" description="ANK" evidence="7">
    <location>
        <begin position="119"/>
        <end position="151"/>
    </location>
</feature>
<dbReference type="Gene3D" id="1.20.58.340">
    <property type="entry name" value="Magnesium transport protein CorA, transmembrane region"/>
    <property type="match status" value="1"/>
</dbReference>
<keyword evidence="5 7" id="KW-0040">ANK repeat</keyword>
<evidence type="ECO:0000256" key="9">
    <source>
        <dbReference type="SAM" id="Phobius"/>
    </source>
</evidence>
<dbReference type="PRINTS" id="PR01415">
    <property type="entry name" value="ANKYRIN"/>
</dbReference>
<dbReference type="PROSITE" id="PS50088">
    <property type="entry name" value="ANK_REPEAT"/>
    <property type="match status" value="8"/>
</dbReference>
<dbReference type="InterPro" id="IPR050889">
    <property type="entry name" value="Dendritic_Spine_Reg/Scaffold"/>
</dbReference>
<feature type="repeat" description="ANK" evidence="7">
    <location>
        <begin position="85"/>
        <end position="117"/>
    </location>
</feature>
<keyword evidence="2 9" id="KW-0812">Transmembrane</keyword>
<feature type="compositionally biased region" description="Polar residues" evidence="8">
    <location>
        <begin position="788"/>
        <end position="802"/>
    </location>
</feature>
<keyword evidence="4 9" id="KW-1133">Transmembrane helix</keyword>
<feature type="repeat" description="ANK" evidence="7">
    <location>
        <begin position="359"/>
        <end position="392"/>
    </location>
</feature>
<dbReference type="EMBL" id="DF933811">
    <property type="protein sequence ID" value="GAM34127.1"/>
    <property type="molecule type" value="Genomic_DNA"/>
</dbReference>
<gene>
    <name evidence="10" type="ORF">TCE0_015r01501</name>
</gene>
<feature type="transmembrane region" description="Helical" evidence="9">
    <location>
        <begin position="1282"/>
        <end position="1309"/>
    </location>
</feature>
<keyword evidence="3" id="KW-0677">Repeat</keyword>
<keyword evidence="6 9" id="KW-0472">Membrane</keyword>
<evidence type="ECO:0000313" key="11">
    <source>
        <dbReference type="Proteomes" id="UP000053095"/>
    </source>
</evidence>
<dbReference type="SMART" id="SM00248">
    <property type="entry name" value="ANK"/>
    <property type="match status" value="12"/>
</dbReference>
<feature type="region of interest" description="Disordered" evidence="8">
    <location>
        <begin position="1328"/>
        <end position="1379"/>
    </location>
</feature>